<dbReference type="KEGG" id="smo:SELMODRAFT_447944"/>
<dbReference type="HOGENOM" id="CLU_026209_0_2_1"/>
<dbReference type="SUPFAM" id="SSF53474">
    <property type="entry name" value="alpha/beta-Hydrolases"/>
    <property type="match status" value="1"/>
</dbReference>
<dbReference type="Gramene" id="EFJ08775">
    <property type="protein sequence ID" value="EFJ08775"/>
    <property type="gene ID" value="SELMODRAFT_447944"/>
</dbReference>
<sequence>MAHPSLDSTVDSLFGGRSPEDFYAKHGVTHGERMITNARGMAQYTQSWLPTRERVKALVMVCHGYGADSGWFVQLTAIGIAQRGFAVHAIDHQGHGRSQDWQGLRAYVPDINPVVDDCIAFFDSVRSQQEFQGLPAFLYGESLGGALCLLIHLRQPGVWSGAVLNGAMCGISPKFKPPWPLENLLSYVAALAPTWAIVPTKDIPTVSFKEAWKRELVKKNPVRYSGRPRAGTALELLRVVRELDERFPEVTLPLLVIHGELDVVTDPEGSKALYDRCSSKDKTLRIYQGMWHQLAGEPPENLEVVFGELYSWLEDHAVAAAAASSQEKP</sequence>
<gene>
    <name evidence="2" type="ORF">SELMODRAFT_447944</name>
</gene>
<evidence type="ECO:0000259" key="1">
    <source>
        <dbReference type="Pfam" id="PF12146"/>
    </source>
</evidence>
<dbReference type="InterPro" id="IPR022742">
    <property type="entry name" value="Hydrolase_4"/>
</dbReference>
<keyword evidence="3" id="KW-1185">Reference proteome</keyword>
<dbReference type="Proteomes" id="UP000001514">
    <property type="component" value="Unassembled WGS sequence"/>
</dbReference>
<dbReference type="STRING" id="88036.D8T3P7"/>
<dbReference type="Gene3D" id="3.40.50.1820">
    <property type="entry name" value="alpha/beta hydrolase"/>
    <property type="match status" value="1"/>
</dbReference>
<evidence type="ECO:0000313" key="3">
    <source>
        <dbReference type="Proteomes" id="UP000001514"/>
    </source>
</evidence>
<dbReference type="InterPro" id="IPR051044">
    <property type="entry name" value="MAG_DAG_Lipase"/>
</dbReference>
<dbReference type="OrthoDB" id="2498029at2759"/>
<reference evidence="2 3" key="1">
    <citation type="journal article" date="2011" name="Science">
        <title>The Selaginella genome identifies genetic changes associated with the evolution of vascular plants.</title>
        <authorList>
            <person name="Banks J.A."/>
            <person name="Nishiyama T."/>
            <person name="Hasebe M."/>
            <person name="Bowman J.L."/>
            <person name="Gribskov M."/>
            <person name="dePamphilis C."/>
            <person name="Albert V.A."/>
            <person name="Aono N."/>
            <person name="Aoyama T."/>
            <person name="Ambrose B.A."/>
            <person name="Ashton N.W."/>
            <person name="Axtell M.J."/>
            <person name="Barker E."/>
            <person name="Barker M.S."/>
            <person name="Bennetzen J.L."/>
            <person name="Bonawitz N.D."/>
            <person name="Chapple C."/>
            <person name="Cheng C."/>
            <person name="Correa L.G."/>
            <person name="Dacre M."/>
            <person name="DeBarry J."/>
            <person name="Dreyer I."/>
            <person name="Elias M."/>
            <person name="Engstrom E.M."/>
            <person name="Estelle M."/>
            <person name="Feng L."/>
            <person name="Finet C."/>
            <person name="Floyd S.K."/>
            <person name="Frommer W.B."/>
            <person name="Fujita T."/>
            <person name="Gramzow L."/>
            <person name="Gutensohn M."/>
            <person name="Harholt J."/>
            <person name="Hattori M."/>
            <person name="Heyl A."/>
            <person name="Hirai T."/>
            <person name="Hiwatashi Y."/>
            <person name="Ishikawa M."/>
            <person name="Iwata M."/>
            <person name="Karol K.G."/>
            <person name="Koehler B."/>
            <person name="Kolukisaoglu U."/>
            <person name="Kubo M."/>
            <person name="Kurata T."/>
            <person name="Lalonde S."/>
            <person name="Li K."/>
            <person name="Li Y."/>
            <person name="Litt A."/>
            <person name="Lyons E."/>
            <person name="Manning G."/>
            <person name="Maruyama T."/>
            <person name="Michael T.P."/>
            <person name="Mikami K."/>
            <person name="Miyazaki S."/>
            <person name="Morinaga S."/>
            <person name="Murata T."/>
            <person name="Mueller-Roeber B."/>
            <person name="Nelson D.R."/>
            <person name="Obara M."/>
            <person name="Oguri Y."/>
            <person name="Olmstead R.G."/>
            <person name="Onodera N."/>
            <person name="Petersen B.L."/>
            <person name="Pils B."/>
            <person name="Prigge M."/>
            <person name="Rensing S.A."/>
            <person name="Riano-Pachon D.M."/>
            <person name="Roberts A.W."/>
            <person name="Sato Y."/>
            <person name="Scheller H.V."/>
            <person name="Schulz B."/>
            <person name="Schulz C."/>
            <person name="Shakirov E.V."/>
            <person name="Shibagaki N."/>
            <person name="Shinohara N."/>
            <person name="Shippen D.E."/>
            <person name="Soerensen I."/>
            <person name="Sotooka R."/>
            <person name="Sugimoto N."/>
            <person name="Sugita M."/>
            <person name="Sumikawa N."/>
            <person name="Tanurdzic M."/>
            <person name="Theissen G."/>
            <person name="Ulvskov P."/>
            <person name="Wakazuki S."/>
            <person name="Weng J.K."/>
            <person name="Willats W.W."/>
            <person name="Wipf D."/>
            <person name="Wolf P.G."/>
            <person name="Yang L."/>
            <person name="Zimmer A.D."/>
            <person name="Zhu Q."/>
            <person name="Mitros T."/>
            <person name="Hellsten U."/>
            <person name="Loque D."/>
            <person name="Otillar R."/>
            <person name="Salamov A."/>
            <person name="Schmutz J."/>
            <person name="Shapiro H."/>
            <person name="Lindquist E."/>
            <person name="Lucas S."/>
            <person name="Rokhsar D."/>
            <person name="Grigoriev I.V."/>
        </authorList>
    </citation>
    <scope>NUCLEOTIDE SEQUENCE [LARGE SCALE GENOMIC DNA]</scope>
</reference>
<protein>
    <recommendedName>
        <fullName evidence="1">Serine aminopeptidase S33 domain-containing protein</fullName>
    </recommendedName>
</protein>
<dbReference type="PANTHER" id="PTHR11614">
    <property type="entry name" value="PHOSPHOLIPASE-RELATED"/>
    <property type="match status" value="1"/>
</dbReference>
<dbReference type="AlphaFoldDB" id="D8T3P7"/>
<dbReference type="EMBL" id="GL377670">
    <property type="protein sequence ID" value="EFJ08775.1"/>
    <property type="molecule type" value="Genomic_DNA"/>
</dbReference>
<proteinExistence type="predicted"/>
<dbReference type="InParanoid" id="D8T3P7"/>
<dbReference type="eggNOG" id="KOG1455">
    <property type="taxonomic scope" value="Eukaryota"/>
</dbReference>
<dbReference type="Pfam" id="PF12146">
    <property type="entry name" value="Hydrolase_4"/>
    <property type="match status" value="1"/>
</dbReference>
<dbReference type="GO" id="GO:0016298">
    <property type="term" value="F:lipase activity"/>
    <property type="evidence" value="ECO:0000318"/>
    <property type="project" value="GO_Central"/>
</dbReference>
<dbReference type="GO" id="GO:0016020">
    <property type="term" value="C:membrane"/>
    <property type="evidence" value="ECO:0000318"/>
    <property type="project" value="GO_Central"/>
</dbReference>
<feature type="domain" description="Serine aminopeptidase S33" evidence="1">
    <location>
        <begin position="54"/>
        <end position="298"/>
    </location>
</feature>
<name>D8T3P7_SELML</name>
<accession>D8T3P7</accession>
<dbReference type="InterPro" id="IPR029058">
    <property type="entry name" value="AB_hydrolase_fold"/>
</dbReference>
<dbReference type="FunCoup" id="D8T3P7">
    <property type="interactions" value="64"/>
</dbReference>
<evidence type="ECO:0000313" key="2">
    <source>
        <dbReference type="EMBL" id="EFJ08775.1"/>
    </source>
</evidence>
<dbReference type="OMA" id="HTLEFEP"/>
<organism evidence="3">
    <name type="scientific">Selaginella moellendorffii</name>
    <name type="common">Spikemoss</name>
    <dbReference type="NCBI Taxonomy" id="88036"/>
    <lineage>
        <taxon>Eukaryota</taxon>
        <taxon>Viridiplantae</taxon>
        <taxon>Streptophyta</taxon>
        <taxon>Embryophyta</taxon>
        <taxon>Tracheophyta</taxon>
        <taxon>Lycopodiopsida</taxon>
        <taxon>Selaginellales</taxon>
        <taxon>Selaginellaceae</taxon>
        <taxon>Selaginella</taxon>
    </lineage>
</organism>